<name>A0A0D6P7W3_9PROT</name>
<keyword evidence="1" id="KW-0695">RNA-directed DNA polymerase</keyword>
<dbReference type="AlphaFoldDB" id="A0A0D6P7W3"/>
<sequence>MSYLGTALASLHHDHTSVSIYMDDILVSGDDVATLSAARLRLEAAAERSGFEFHPLKSVGPAPAVEVFNLDLCHHRLKVSPSRIADFEAAIVKGDPATVAGILGYVGTVNSEQRASLELR</sequence>
<evidence type="ECO:0000313" key="1">
    <source>
        <dbReference type="EMBL" id="GAN77860.1"/>
    </source>
</evidence>
<keyword evidence="2" id="KW-1185">Reference proteome</keyword>
<comment type="caution">
    <text evidence="1">The sequence shown here is derived from an EMBL/GenBank/DDBJ whole genome shotgun (WGS) entry which is preliminary data.</text>
</comment>
<accession>A0A0D6P7W3</accession>
<organism evidence="1 2">
    <name type="scientific">Acidisphaera rubrifaciens HS-AP3</name>
    <dbReference type="NCBI Taxonomy" id="1231350"/>
    <lineage>
        <taxon>Bacteria</taxon>
        <taxon>Pseudomonadati</taxon>
        <taxon>Pseudomonadota</taxon>
        <taxon>Alphaproteobacteria</taxon>
        <taxon>Acetobacterales</taxon>
        <taxon>Acetobacteraceae</taxon>
        <taxon>Acidisphaera</taxon>
    </lineage>
</organism>
<dbReference type="GO" id="GO:0003964">
    <property type="term" value="F:RNA-directed DNA polymerase activity"/>
    <property type="evidence" value="ECO:0007669"/>
    <property type="project" value="UniProtKB-KW"/>
</dbReference>
<evidence type="ECO:0000313" key="2">
    <source>
        <dbReference type="Proteomes" id="UP000032680"/>
    </source>
</evidence>
<keyword evidence="1" id="KW-0808">Transferase</keyword>
<dbReference type="SUPFAM" id="SSF56672">
    <property type="entry name" value="DNA/RNA polymerases"/>
    <property type="match status" value="1"/>
</dbReference>
<dbReference type="InterPro" id="IPR043502">
    <property type="entry name" value="DNA/RNA_pol_sf"/>
</dbReference>
<dbReference type="EMBL" id="BANB01000487">
    <property type="protein sequence ID" value="GAN77860.1"/>
    <property type="molecule type" value="Genomic_DNA"/>
</dbReference>
<protein>
    <submittedName>
        <fullName evidence="1">Reverse transcriptase</fullName>
    </submittedName>
</protein>
<gene>
    <name evidence="1" type="ORF">Asru_0487_03</name>
</gene>
<proteinExistence type="predicted"/>
<dbReference type="Proteomes" id="UP000032680">
    <property type="component" value="Unassembled WGS sequence"/>
</dbReference>
<keyword evidence="1" id="KW-0548">Nucleotidyltransferase</keyword>
<reference evidence="1 2" key="1">
    <citation type="submission" date="2012-11" db="EMBL/GenBank/DDBJ databases">
        <title>Whole genome sequence of Acidisphaera rubrifaciens HS-AP3.</title>
        <authorList>
            <person name="Azuma Y."/>
            <person name="Higashiura N."/>
            <person name="Hirakawa H."/>
            <person name="Matsushita K."/>
        </authorList>
    </citation>
    <scope>NUCLEOTIDE SEQUENCE [LARGE SCALE GENOMIC DNA]</scope>
    <source>
        <strain evidence="1 2">HS-AP3</strain>
    </source>
</reference>